<dbReference type="EMBL" id="CAXKWB010016031">
    <property type="protein sequence ID" value="CAL4115158.1"/>
    <property type="molecule type" value="Genomic_DNA"/>
</dbReference>
<evidence type="ECO:0000256" key="7">
    <source>
        <dbReference type="SAM" id="MobiDB-lite"/>
    </source>
</evidence>
<feature type="compositionally biased region" description="Polar residues" evidence="7">
    <location>
        <begin position="120"/>
        <end position="144"/>
    </location>
</feature>
<dbReference type="GO" id="GO:0000981">
    <property type="term" value="F:DNA-binding transcription factor activity, RNA polymerase II-specific"/>
    <property type="evidence" value="ECO:0007669"/>
    <property type="project" value="InterPro"/>
</dbReference>
<feature type="domain" description="Homeobox" evidence="8">
    <location>
        <begin position="312"/>
        <end position="372"/>
    </location>
</feature>
<evidence type="ECO:0000313" key="9">
    <source>
        <dbReference type="EMBL" id="CAL4115158.1"/>
    </source>
</evidence>
<feature type="compositionally biased region" description="Polar residues" evidence="7">
    <location>
        <begin position="70"/>
        <end position="83"/>
    </location>
</feature>
<dbReference type="PROSITE" id="PS00027">
    <property type="entry name" value="HOMEOBOX_1"/>
    <property type="match status" value="1"/>
</dbReference>
<feature type="region of interest" description="Disordered" evidence="7">
    <location>
        <begin position="191"/>
        <end position="213"/>
    </location>
</feature>
<keyword evidence="4 5" id="KW-0539">Nucleus</keyword>
<dbReference type="InterPro" id="IPR009057">
    <property type="entry name" value="Homeodomain-like_sf"/>
</dbReference>
<dbReference type="InterPro" id="IPR020479">
    <property type="entry name" value="HD_metazoa"/>
</dbReference>
<evidence type="ECO:0000313" key="10">
    <source>
        <dbReference type="Proteomes" id="UP001497623"/>
    </source>
</evidence>
<comment type="caution">
    <text evidence="9">The sequence shown here is derived from an EMBL/GenBank/DDBJ whole genome shotgun (WGS) entry which is preliminary data.</text>
</comment>
<gene>
    <name evidence="9" type="ORF">MNOR_LOCUS20599</name>
</gene>
<organism evidence="9 10">
    <name type="scientific">Meganyctiphanes norvegica</name>
    <name type="common">Northern krill</name>
    <name type="synonym">Thysanopoda norvegica</name>
    <dbReference type="NCBI Taxonomy" id="48144"/>
    <lineage>
        <taxon>Eukaryota</taxon>
        <taxon>Metazoa</taxon>
        <taxon>Ecdysozoa</taxon>
        <taxon>Arthropoda</taxon>
        <taxon>Crustacea</taxon>
        <taxon>Multicrustacea</taxon>
        <taxon>Malacostraca</taxon>
        <taxon>Eumalacostraca</taxon>
        <taxon>Eucarida</taxon>
        <taxon>Euphausiacea</taxon>
        <taxon>Euphausiidae</taxon>
        <taxon>Meganyctiphanes</taxon>
    </lineage>
</organism>
<feature type="DNA-binding region" description="Homeobox" evidence="5">
    <location>
        <begin position="314"/>
        <end position="373"/>
    </location>
</feature>
<reference evidence="9 10" key="1">
    <citation type="submission" date="2024-05" db="EMBL/GenBank/DDBJ databases">
        <authorList>
            <person name="Wallberg A."/>
        </authorList>
    </citation>
    <scope>NUCLEOTIDE SEQUENCE [LARGE SCALE GENOMIC DNA]</scope>
</reference>
<dbReference type="InterPro" id="IPR001356">
    <property type="entry name" value="HD"/>
</dbReference>
<evidence type="ECO:0000256" key="1">
    <source>
        <dbReference type="ARBA" id="ARBA00004123"/>
    </source>
</evidence>
<protein>
    <recommendedName>
        <fullName evidence="8">Homeobox domain-containing protein</fullName>
    </recommendedName>
</protein>
<sequence length="441" mass="47796">MSCEVGRECRGPCTDCGSGRVAPATQKPAVVPDPHSTAPVTTSHRPHFTISSILGLDHITAAVQHAAPKTTPQQPSHRTSPHTVLSGLVTHHTPTPQSEVLLPTGDRSLGSPETHIVPSRVSSTITQSRTHSPTTEDVTTTLGQHTPHRAPSPGAPPPSYVTTQHAEDAHMALLASAQASAQRYADQLLMEDDDDGDDELPREDEDDTSYQDVDGDLLVHGGPEDSIHTSAFIRPTPLHPGSIGGRGETDVGMEGLVGAGHGFFSSLGGHNLAHSAGAPLTQLWYPPWVAAFKPMFGLQAPRPSGRRCRKPGVDRKPRQAYSAKQLERLETEFKVDKYLSVSKRLELSQALALTETQIKTWFQNRRTKWKKQMAARMRLAQRQGLLPPHLYPALPPLTPILGPCYPYPIQPHTHILPPPPPLLATIGPPDTTYPSPHETPN</sequence>
<feature type="region of interest" description="Disordered" evidence="7">
    <location>
        <begin position="23"/>
        <end position="43"/>
    </location>
</feature>
<dbReference type="AlphaFoldDB" id="A0AAV2R991"/>
<dbReference type="SMART" id="SM00389">
    <property type="entry name" value="HOX"/>
    <property type="match status" value="1"/>
</dbReference>
<dbReference type="GO" id="GO:0003677">
    <property type="term" value="F:DNA binding"/>
    <property type="evidence" value="ECO:0007669"/>
    <property type="project" value="UniProtKB-UniRule"/>
</dbReference>
<evidence type="ECO:0000256" key="2">
    <source>
        <dbReference type="ARBA" id="ARBA00023125"/>
    </source>
</evidence>
<keyword evidence="10" id="KW-1185">Reference proteome</keyword>
<evidence type="ECO:0000256" key="5">
    <source>
        <dbReference type="PROSITE-ProRule" id="PRU00108"/>
    </source>
</evidence>
<dbReference type="PANTHER" id="PTHR24333">
    <property type="entry name" value="HOMEO BOX HB9 LIKE A-RELATED"/>
    <property type="match status" value="1"/>
</dbReference>
<evidence type="ECO:0000256" key="3">
    <source>
        <dbReference type="ARBA" id="ARBA00023155"/>
    </source>
</evidence>
<dbReference type="InterPro" id="IPR017970">
    <property type="entry name" value="Homeobox_CS"/>
</dbReference>
<evidence type="ECO:0000259" key="8">
    <source>
        <dbReference type="PROSITE" id="PS50071"/>
    </source>
</evidence>
<feature type="non-terminal residue" evidence="9">
    <location>
        <position position="441"/>
    </location>
</feature>
<proteinExistence type="predicted"/>
<keyword evidence="3 5" id="KW-0371">Homeobox</keyword>
<dbReference type="Pfam" id="PF00046">
    <property type="entry name" value="Homeodomain"/>
    <property type="match status" value="1"/>
</dbReference>
<evidence type="ECO:0000256" key="6">
    <source>
        <dbReference type="RuleBase" id="RU000682"/>
    </source>
</evidence>
<dbReference type="PROSITE" id="PS50071">
    <property type="entry name" value="HOMEOBOX_2"/>
    <property type="match status" value="1"/>
</dbReference>
<comment type="subcellular location">
    <subcellularLocation>
        <location evidence="1 5 6">Nucleus</location>
    </subcellularLocation>
</comment>
<dbReference type="Gene3D" id="1.10.10.60">
    <property type="entry name" value="Homeodomain-like"/>
    <property type="match status" value="1"/>
</dbReference>
<dbReference type="Proteomes" id="UP001497623">
    <property type="component" value="Unassembled WGS sequence"/>
</dbReference>
<feature type="region of interest" description="Disordered" evidence="7">
    <location>
        <begin position="66"/>
        <end position="162"/>
    </location>
</feature>
<dbReference type="SUPFAM" id="SSF46689">
    <property type="entry name" value="Homeodomain-like"/>
    <property type="match status" value="1"/>
</dbReference>
<dbReference type="PANTHER" id="PTHR24333:SF9">
    <property type="entry name" value="HOMEOBOX DOMAIN-CONTAINING PROTEIN"/>
    <property type="match status" value="1"/>
</dbReference>
<keyword evidence="2 5" id="KW-0238">DNA-binding</keyword>
<name>A0AAV2R991_MEGNR</name>
<dbReference type="InterPro" id="IPR050848">
    <property type="entry name" value="Homeobox_TF"/>
</dbReference>
<evidence type="ECO:0000256" key="4">
    <source>
        <dbReference type="ARBA" id="ARBA00023242"/>
    </source>
</evidence>
<dbReference type="PRINTS" id="PR00024">
    <property type="entry name" value="HOMEOBOX"/>
</dbReference>
<accession>A0AAV2R991</accession>
<dbReference type="GO" id="GO:0005634">
    <property type="term" value="C:nucleus"/>
    <property type="evidence" value="ECO:0007669"/>
    <property type="project" value="UniProtKB-SubCell"/>
</dbReference>
<dbReference type="CDD" id="cd00086">
    <property type="entry name" value="homeodomain"/>
    <property type="match status" value="1"/>
</dbReference>